<dbReference type="Proteomes" id="UP000316360">
    <property type="component" value="Unassembled WGS sequence"/>
</dbReference>
<organism evidence="1 2">
    <name type="scientific">Aerophobetes bacterium</name>
    <dbReference type="NCBI Taxonomy" id="2030807"/>
    <lineage>
        <taxon>Bacteria</taxon>
        <taxon>Candidatus Aerophobota</taxon>
    </lineage>
</organism>
<evidence type="ECO:0000313" key="2">
    <source>
        <dbReference type="Proteomes" id="UP000316360"/>
    </source>
</evidence>
<dbReference type="AlphaFoldDB" id="A0A523S0E0"/>
<name>A0A523S0E0_UNCAE</name>
<dbReference type="InterPro" id="IPR005368">
    <property type="entry name" value="UPF0175"/>
</dbReference>
<comment type="caution">
    <text evidence="1">The sequence shown here is derived from an EMBL/GenBank/DDBJ whole genome shotgun (WGS) entry which is preliminary data.</text>
</comment>
<gene>
    <name evidence="1" type="ORF">E3J84_02765</name>
</gene>
<sequence length="91" mass="10819">MRKAVVEFNEEFLSFVSKKKKDLPERIKELSVLELYRQNEISSGKAAKLLGMERFEFVRYSSRLGIPFFDISKEELRRDLESARRSSRKDK</sequence>
<dbReference type="Pfam" id="PF03683">
    <property type="entry name" value="UPF0175"/>
    <property type="match status" value="1"/>
</dbReference>
<reference evidence="1 2" key="1">
    <citation type="submission" date="2019-03" db="EMBL/GenBank/DDBJ databases">
        <title>Metabolic potential of uncultured bacteria and archaea associated with petroleum seepage in deep-sea sediments.</title>
        <authorList>
            <person name="Dong X."/>
            <person name="Hubert C."/>
        </authorList>
    </citation>
    <scope>NUCLEOTIDE SEQUENCE [LARGE SCALE GENOMIC DNA]</scope>
    <source>
        <strain evidence="1">E44_bin7</strain>
    </source>
</reference>
<evidence type="ECO:0000313" key="1">
    <source>
        <dbReference type="EMBL" id="TET11490.1"/>
    </source>
</evidence>
<dbReference type="EMBL" id="SOKJ01000151">
    <property type="protein sequence ID" value="TET11490.1"/>
    <property type="molecule type" value="Genomic_DNA"/>
</dbReference>
<proteinExistence type="predicted"/>
<protein>
    <submittedName>
        <fullName evidence="1">UPF0175 family protein</fullName>
    </submittedName>
</protein>
<accession>A0A523S0E0</accession>